<sequence>MHWTSRHIPSVPQIITCDLYAWPPAHRIHARRFVSMVILSPIKLMIKVNHYTALELQSHHKNQPEHWKK</sequence>
<dbReference type="AlphaFoldDB" id="G3IK78"/>
<evidence type="ECO:0000313" key="2">
    <source>
        <dbReference type="Proteomes" id="UP000001075"/>
    </source>
</evidence>
<organism evidence="1 2">
    <name type="scientific">Cricetulus griseus</name>
    <name type="common">Chinese hamster</name>
    <name type="synonym">Cricetulus barabensis griseus</name>
    <dbReference type="NCBI Taxonomy" id="10029"/>
    <lineage>
        <taxon>Eukaryota</taxon>
        <taxon>Metazoa</taxon>
        <taxon>Chordata</taxon>
        <taxon>Craniata</taxon>
        <taxon>Vertebrata</taxon>
        <taxon>Euteleostomi</taxon>
        <taxon>Mammalia</taxon>
        <taxon>Eutheria</taxon>
        <taxon>Euarchontoglires</taxon>
        <taxon>Glires</taxon>
        <taxon>Rodentia</taxon>
        <taxon>Myomorpha</taxon>
        <taxon>Muroidea</taxon>
        <taxon>Cricetidae</taxon>
        <taxon>Cricetinae</taxon>
        <taxon>Cricetulus</taxon>
    </lineage>
</organism>
<protein>
    <submittedName>
        <fullName evidence="1">Uncharacterized protein</fullName>
    </submittedName>
</protein>
<gene>
    <name evidence="1" type="ORF">I79_024273</name>
</gene>
<dbReference type="EMBL" id="JH003520">
    <property type="protein sequence ID" value="EGW11167.1"/>
    <property type="molecule type" value="Genomic_DNA"/>
</dbReference>
<proteinExistence type="predicted"/>
<reference evidence="2" key="1">
    <citation type="journal article" date="2011" name="Nat. Biotechnol.">
        <title>The genomic sequence of the Chinese hamster ovary (CHO)-K1 cell line.</title>
        <authorList>
            <person name="Xu X."/>
            <person name="Nagarajan H."/>
            <person name="Lewis N.E."/>
            <person name="Pan S."/>
            <person name="Cai Z."/>
            <person name="Liu X."/>
            <person name="Chen W."/>
            <person name="Xie M."/>
            <person name="Wang W."/>
            <person name="Hammond S."/>
            <person name="Andersen M.R."/>
            <person name="Neff N."/>
            <person name="Passarelli B."/>
            <person name="Koh W."/>
            <person name="Fan H.C."/>
            <person name="Wang J."/>
            <person name="Gui Y."/>
            <person name="Lee K.H."/>
            <person name="Betenbaugh M.J."/>
            <person name="Quake S.R."/>
            <person name="Famili I."/>
            <person name="Palsson B.O."/>
            <person name="Wang J."/>
        </authorList>
    </citation>
    <scope>NUCLEOTIDE SEQUENCE [LARGE SCALE GENOMIC DNA]</scope>
    <source>
        <strain evidence="2">CHO K1 cell line</strain>
    </source>
</reference>
<evidence type="ECO:0000313" key="1">
    <source>
        <dbReference type="EMBL" id="EGW11167.1"/>
    </source>
</evidence>
<dbReference type="InParanoid" id="G3IK78"/>
<name>G3IK78_CRIGR</name>
<accession>G3IK78</accession>
<dbReference type="Proteomes" id="UP000001075">
    <property type="component" value="Unassembled WGS sequence"/>
</dbReference>